<feature type="domain" description="Cytochrome c" evidence="8">
    <location>
        <begin position="266"/>
        <end position="428"/>
    </location>
</feature>
<keyword evidence="10" id="KW-1185">Reference proteome</keyword>
<dbReference type="SUPFAM" id="SSF46626">
    <property type="entry name" value="Cytochrome c"/>
    <property type="match status" value="2"/>
</dbReference>
<dbReference type="AlphaFoldDB" id="Q2SPL2"/>
<dbReference type="EMBL" id="CP000155">
    <property type="protein sequence ID" value="ABC27412.1"/>
    <property type="molecule type" value="Genomic_DNA"/>
</dbReference>
<dbReference type="GO" id="GO:0009055">
    <property type="term" value="F:electron transfer activity"/>
    <property type="evidence" value="ECO:0007669"/>
    <property type="project" value="InterPro"/>
</dbReference>
<dbReference type="PANTHER" id="PTHR30600">
    <property type="entry name" value="CYTOCHROME C PEROXIDASE-RELATED"/>
    <property type="match status" value="1"/>
</dbReference>
<evidence type="ECO:0000256" key="7">
    <source>
        <dbReference type="SAM" id="SignalP"/>
    </source>
</evidence>
<keyword evidence="7" id="KW-0732">Signal</keyword>
<feature type="signal peptide" evidence="7">
    <location>
        <begin position="1"/>
        <end position="26"/>
    </location>
</feature>
<evidence type="ECO:0000313" key="9">
    <source>
        <dbReference type="EMBL" id="ABC27412.1"/>
    </source>
</evidence>
<comment type="subcellular location">
    <subcellularLocation>
        <location evidence="1">Cell envelope</location>
    </subcellularLocation>
</comment>
<dbReference type="STRING" id="349521.HCH_00505"/>
<dbReference type="InterPro" id="IPR051395">
    <property type="entry name" value="Cytochrome_c_Peroxidase/MauG"/>
</dbReference>
<keyword evidence="5 6" id="KW-0408">Iron</keyword>
<evidence type="ECO:0000259" key="8">
    <source>
        <dbReference type="PROSITE" id="PS51007"/>
    </source>
</evidence>
<evidence type="ECO:0000313" key="10">
    <source>
        <dbReference type="Proteomes" id="UP000000238"/>
    </source>
</evidence>
<keyword evidence="2 6" id="KW-0349">Heme</keyword>
<organism evidence="9 10">
    <name type="scientific">Hahella chejuensis (strain KCTC 2396)</name>
    <dbReference type="NCBI Taxonomy" id="349521"/>
    <lineage>
        <taxon>Bacteria</taxon>
        <taxon>Pseudomonadati</taxon>
        <taxon>Pseudomonadota</taxon>
        <taxon>Gammaproteobacteria</taxon>
        <taxon>Oceanospirillales</taxon>
        <taxon>Hahellaceae</taxon>
        <taxon>Hahella</taxon>
    </lineage>
</organism>
<evidence type="ECO:0000256" key="4">
    <source>
        <dbReference type="ARBA" id="ARBA00023002"/>
    </source>
</evidence>
<dbReference type="PROSITE" id="PS51007">
    <property type="entry name" value="CYTC"/>
    <property type="match status" value="2"/>
</dbReference>
<protein>
    <submittedName>
        <fullName evidence="9">Cytochrome c peroxidase</fullName>
    </submittedName>
</protein>
<dbReference type="GO" id="GO:0030313">
    <property type="term" value="C:cell envelope"/>
    <property type="evidence" value="ECO:0007669"/>
    <property type="project" value="UniProtKB-SubCell"/>
</dbReference>
<dbReference type="InterPro" id="IPR036909">
    <property type="entry name" value="Cyt_c-like_dom_sf"/>
</dbReference>
<name>Q2SPL2_HAHCH</name>
<dbReference type="InterPro" id="IPR004852">
    <property type="entry name" value="Di-haem_cyt_c_peroxidsae"/>
</dbReference>
<dbReference type="Pfam" id="PF03150">
    <property type="entry name" value="CCP_MauG"/>
    <property type="match status" value="1"/>
</dbReference>
<evidence type="ECO:0000256" key="6">
    <source>
        <dbReference type="PROSITE-ProRule" id="PRU00433"/>
    </source>
</evidence>
<accession>Q2SPL2</accession>
<dbReference type="GO" id="GO:0020037">
    <property type="term" value="F:heme binding"/>
    <property type="evidence" value="ECO:0007669"/>
    <property type="project" value="InterPro"/>
</dbReference>
<proteinExistence type="predicted"/>
<dbReference type="Gene3D" id="1.10.760.10">
    <property type="entry name" value="Cytochrome c-like domain"/>
    <property type="match status" value="2"/>
</dbReference>
<keyword evidence="4" id="KW-0560">Oxidoreductase</keyword>
<reference evidence="9 10" key="1">
    <citation type="journal article" date="2005" name="Nucleic Acids Res.">
        <title>Genomic blueprint of Hahella chejuensis, a marine microbe producing an algicidal agent.</title>
        <authorList>
            <person name="Jeong H."/>
            <person name="Yim J.H."/>
            <person name="Lee C."/>
            <person name="Choi S.-H."/>
            <person name="Park Y.K."/>
            <person name="Yoon S.H."/>
            <person name="Hur C.-G."/>
            <person name="Kang H.-Y."/>
            <person name="Kim D."/>
            <person name="Lee H.H."/>
            <person name="Park K.H."/>
            <person name="Park S.-H."/>
            <person name="Park H.-S."/>
            <person name="Lee H.K."/>
            <person name="Oh T.K."/>
            <person name="Kim J.F."/>
        </authorList>
    </citation>
    <scope>NUCLEOTIDE SEQUENCE [LARGE SCALE GENOMIC DNA]</scope>
    <source>
        <strain evidence="9 10">KCTC 2396</strain>
    </source>
</reference>
<dbReference type="HOGENOM" id="CLU_034652_5_0_6"/>
<dbReference type="Proteomes" id="UP000000238">
    <property type="component" value="Chromosome"/>
</dbReference>
<dbReference type="GO" id="GO:0004130">
    <property type="term" value="F:cytochrome-c peroxidase activity"/>
    <property type="evidence" value="ECO:0007669"/>
    <property type="project" value="TreeGrafter"/>
</dbReference>
<gene>
    <name evidence="9" type="ordered locus">HCH_00505</name>
</gene>
<dbReference type="KEGG" id="hch:HCH_00505"/>
<sequence>MTRSIKNNLLSRSIALTVLTSAQVFAGSLPSPVIDSDYYDNGDPAPAKYELGRMLFFDKIMSGNRNISCATCHNPLLATTDGLSLGIGEGGRFIGPYRTTGSGDDAVPGRIGRHAPHLYNLGAREFIHLNWQGIMEGNADKPSEISIPAGPEKPDGLDNVLAGQALFPIANINEMIGQRGENEIADSVRPGNGRFRPIWEGYLKRIRAIPEYVELFQAAYPNISLPDDIKIAHYANAIAAFETRAFRADNSRFDQYLRGGVDALSPKEVEGMNLFYGAAGCDSCHSGKFQTDHSFHNIAMPQIGPGPEARMPLEDRGRTEASREQSDFAKFKTPSLRNVAHTAPYGHSGAFATLEGVVRHHLNALESLDNYDTSQALMPSRSDLDEIDFQGYEDVSLRDKIAQNNELRPNPLSDAEVSALIAFLHTLTDTDSLNLRKLIPSQVPSGIAVSD</sequence>
<dbReference type="GO" id="GO:0046872">
    <property type="term" value="F:metal ion binding"/>
    <property type="evidence" value="ECO:0007669"/>
    <property type="project" value="UniProtKB-KW"/>
</dbReference>
<feature type="domain" description="Cytochrome c" evidence="8">
    <location>
        <begin position="47"/>
        <end position="261"/>
    </location>
</feature>
<evidence type="ECO:0000256" key="1">
    <source>
        <dbReference type="ARBA" id="ARBA00004196"/>
    </source>
</evidence>
<evidence type="ECO:0000256" key="2">
    <source>
        <dbReference type="ARBA" id="ARBA00022617"/>
    </source>
</evidence>
<dbReference type="RefSeq" id="WP_011394489.1">
    <property type="nucleotide sequence ID" value="NC_007645.1"/>
</dbReference>
<evidence type="ECO:0000256" key="3">
    <source>
        <dbReference type="ARBA" id="ARBA00022723"/>
    </source>
</evidence>
<feature type="chain" id="PRO_5004215262" evidence="7">
    <location>
        <begin position="27"/>
        <end position="451"/>
    </location>
</feature>
<keyword evidence="3 6" id="KW-0479">Metal-binding</keyword>
<keyword evidence="9" id="KW-0575">Peroxidase</keyword>
<dbReference type="InterPro" id="IPR009056">
    <property type="entry name" value="Cyt_c-like_dom"/>
</dbReference>
<dbReference type="eggNOG" id="COG1858">
    <property type="taxonomic scope" value="Bacteria"/>
</dbReference>
<evidence type="ECO:0000256" key="5">
    <source>
        <dbReference type="ARBA" id="ARBA00023004"/>
    </source>
</evidence>